<feature type="region of interest" description="Disordered" evidence="2">
    <location>
        <begin position="672"/>
        <end position="716"/>
    </location>
</feature>
<dbReference type="GO" id="GO:0003729">
    <property type="term" value="F:mRNA binding"/>
    <property type="evidence" value="ECO:0007669"/>
    <property type="project" value="TreeGrafter"/>
</dbReference>
<dbReference type="PANTHER" id="PTHR12854">
    <property type="entry name" value="ATAXIN 2-RELATED"/>
    <property type="match status" value="1"/>
</dbReference>
<dbReference type="PANTHER" id="PTHR12854:SF7">
    <property type="entry name" value="ATAXIN-2 HOMOLOG"/>
    <property type="match status" value="1"/>
</dbReference>
<proteinExistence type="predicted"/>
<feature type="compositionally biased region" description="Low complexity" evidence="2">
    <location>
        <begin position="540"/>
        <end position="576"/>
    </location>
</feature>
<evidence type="ECO:0000256" key="1">
    <source>
        <dbReference type="SAM" id="Coils"/>
    </source>
</evidence>
<evidence type="ECO:0000256" key="2">
    <source>
        <dbReference type="SAM" id="MobiDB-lite"/>
    </source>
</evidence>
<keyword evidence="1" id="KW-0175">Coiled coil</keyword>
<dbReference type="GO" id="GO:0010494">
    <property type="term" value="C:cytoplasmic stress granule"/>
    <property type="evidence" value="ECO:0007669"/>
    <property type="project" value="TreeGrafter"/>
</dbReference>
<name>A0A316YXH4_9BASI</name>
<feature type="compositionally biased region" description="Pro residues" evidence="2">
    <location>
        <begin position="1001"/>
        <end position="1010"/>
    </location>
</feature>
<feature type="compositionally biased region" description="Low complexity" evidence="2">
    <location>
        <begin position="988"/>
        <end position="1000"/>
    </location>
</feature>
<feature type="coiled-coil region" evidence="1">
    <location>
        <begin position="290"/>
        <end position="317"/>
    </location>
</feature>
<dbReference type="InterPro" id="IPR045117">
    <property type="entry name" value="ATXN2-like"/>
</dbReference>
<sequence length="1184" mass="118731">MATQSSWRSQTAGTQRWGNGSASARSNNNNSSSSHGTGSNSSSTAGHDAAAAAAAPSSGRQSGGATHTNAFPPLGAKAAAVDSHEATQRDRLLFLLVGLVGNTVVATTRTGVQYVGILSSTSTAAAASASSTPAQDSLGIILSSAQEILPGQAPGQQPKLGPLKKMLVIQGQDLDSFAAKDVALDVPASMSRTDASAGFRTDTEISKTAEGLSAGRTLQKWTVDDGEALESDGLGLGGGGAGAGVGAGAAGAGAGGLGTGSGGSWDQFAANEARFGVKSNYEETLYTTKLDKSAKDFKEKERRADQLAREIMNSSTNNIHVAEERDLVPQGGDVTEEDRYGAVVRGPNAYVPPAARRAAAAAAAASGTTSLSAAPPKAGNNGAEPGALKTKAKGEESETLPAVVTTAATPTQPTSKKEQQQQQDAVGEFRQFVTQERERLEKKKAALAKKEKDSRLADLKSWGDKFKLKSPVPSDIALVTSRDADARPTPSSTEQGLAAASDKPRDPNLQKSLSPTTAHVQDKTRPSLDSSSPARQAGGTSSVSQSPTAPAAASAVPGAANRNVSASAAPSSASRLAESKAMLSKMTIPKIPPFNPDRIKARQAAAAAAVAAAAGGGGAAAAAAAASSPAAADDAKKGATPAATGKSSFKLSAKASSFKPFNPAAAAFTPGGGGGGAAAAPATGAASPVPVSAAPKAPSSVVSPALGAAPSPASSSAAPAAVAAPAPTATPLPPPHPFFGHRVIKKSSSTPSIHVREDFNPFKAYKVPEAHTIGPMWSFTGKPYRQLFNAVSPPMQGGMGLPGPSSVSDDASASATPHLAHHQPATGGPHMQQQQQQQQQQQPQQQQPQQPQQTPQHQHQPPLQHQQHHHHHPSHQGHHHAPMHSHPPLPHHAPPHGGQPHHMQQHPQAMGMPPGAAGGPHPGPGGQGQNQGGGGPGAGQPFNVMYQPYGPYRFHGQQHMVQGMGMPGPHHHHPQHHQQGGGGGQMPYGGMPPQLMGQMPFSPPMPPHAGPPGGMYSPQMANMVAGPAGAGGGGPRPPPPPSSASSGAGGAAPPPGLQGGANNGGNKMPPQMYYHQQPMPGMPPYGGPMPPPPHMGGPHPPPPHAGGPMPPPGVGGPGGPPPPPSAMLSPAMAASTASTGSNTATSSTSTSNHAPSSAATTPSGKSSSSASTTTGGGQGAGGAP</sequence>
<feature type="compositionally biased region" description="Pro residues" evidence="2">
    <location>
        <begin position="1080"/>
        <end position="1125"/>
    </location>
</feature>
<feature type="region of interest" description="Disordered" evidence="2">
    <location>
        <begin position="795"/>
        <end position="944"/>
    </location>
</feature>
<dbReference type="EMBL" id="KZ819634">
    <property type="protein sequence ID" value="PWN92763.1"/>
    <property type="molecule type" value="Genomic_DNA"/>
</dbReference>
<feature type="compositionally biased region" description="Low complexity" evidence="2">
    <location>
        <begin position="18"/>
        <end position="65"/>
    </location>
</feature>
<feature type="compositionally biased region" description="Basic residues" evidence="2">
    <location>
        <begin position="866"/>
        <end position="883"/>
    </location>
</feature>
<feature type="compositionally biased region" description="Polar residues" evidence="2">
    <location>
        <begin position="1"/>
        <end position="17"/>
    </location>
</feature>
<feature type="domain" description="LsmAD" evidence="3">
    <location>
        <begin position="275"/>
        <end position="346"/>
    </location>
</feature>
<evidence type="ECO:0000259" key="3">
    <source>
        <dbReference type="SMART" id="SM01272"/>
    </source>
</evidence>
<feature type="compositionally biased region" description="Basic and acidic residues" evidence="2">
    <location>
        <begin position="435"/>
        <end position="467"/>
    </location>
</feature>
<dbReference type="InterPro" id="IPR025852">
    <property type="entry name" value="SM_dom_ATX"/>
</dbReference>
<dbReference type="OrthoDB" id="2275718at2759"/>
<dbReference type="AlphaFoldDB" id="A0A316YXH4"/>
<feature type="compositionally biased region" description="Low complexity" evidence="2">
    <location>
        <begin position="795"/>
        <end position="815"/>
    </location>
</feature>
<dbReference type="STRING" id="215250.A0A316YXH4"/>
<dbReference type="InterPro" id="IPR009604">
    <property type="entry name" value="LsmAD_domain"/>
</dbReference>
<feature type="region of interest" description="Disordered" evidence="2">
    <location>
        <begin position="965"/>
        <end position="1184"/>
    </location>
</feature>
<dbReference type="Pfam" id="PF14438">
    <property type="entry name" value="SM-ATX"/>
    <property type="match status" value="1"/>
</dbReference>
<feature type="compositionally biased region" description="Low complexity" evidence="2">
    <location>
        <begin position="895"/>
        <end position="915"/>
    </location>
</feature>
<feature type="compositionally biased region" description="Low complexity" evidence="2">
    <location>
        <begin position="1126"/>
        <end position="1173"/>
    </location>
</feature>
<evidence type="ECO:0000313" key="5">
    <source>
        <dbReference type="Proteomes" id="UP000245768"/>
    </source>
</evidence>
<reference evidence="4 5" key="1">
    <citation type="journal article" date="2018" name="Mol. Biol. Evol.">
        <title>Broad Genomic Sampling Reveals a Smut Pathogenic Ancestry of the Fungal Clade Ustilaginomycotina.</title>
        <authorList>
            <person name="Kijpornyongpan T."/>
            <person name="Mondo S.J."/>
            <person name="Barry K."/>
            <person name="Sandor L."/>
            <person name="Lee J."/>
            <person name="Lipzen A."/>
            <person name="Pangilinan J."/>
            <person name="LaButti K."/>
            <person name="Hainaut M."/>
            <person name="Henrissat B."/>
            <person name="Grigoriev I.V."/>
            <person name="Spatafora J.W."/>
            <person name="Aime M.C."/>
        </authorList>
    </citation>
    <scope>NUCLEOTIDE SEQUENCE [LARGE SCALE GENOMIC DNA]</scope>
    <source>
        <strain evidence="4 5">MCA 4198</strain>
    </source>
</reference>
<dbReference type="Proteomes" id="UP000245768">
    <property type="component" value="Unassembled WGS sequence"/>
</dbReference>
<evidence type="ECO:0000313" key="4">
    <source>
        <dbReference type="EMBL" id="PWN92763.1"/>
    </source>
</evidence>
<dbReference type="Pfam" id="PF06741">
    <property type="entry name" value="LsmAD"/>
    <property type="match status" value="1"/>
</dbReference>
<feature type="compositionally biased region" description="Gly residues" evidence="2">
    <location>
        <begin position="1174"/>
        <end position="1184"/>
    </location>
</feature>
<feature type="compositionally biased region" description="Gly residues" evidence="2">
    <location>
        <begin position="916"/>
        <end position="938"/>
    </location>
</feature>
<keyword evidence="5" id="KW-1185">Reference proteome</keyword>
<gene>
    <name evidence="4" type="ORF">FA10DRAFT_276777</name>
</gene>
<feature type="region of interest" description="Disordered" evidence="2">
    <location>
        <begin position="1"/>
        <end position="71"/>
    </location>
</feature>
<dbReference type="InParanoid" id="A0A316YXH4"/>
<dbReference type="GO" id="GO:0034063">
    <property type="term" value="P:stress granule assembly"/>
    <property type="evidence" value="ECO:0007669"/>
    <property type="project" value="TreeGrafter"/>
</dbReference>
<dbReference type="SMART" id="SM01272">
    <property type="entry name" value="LsmAD"/>
    <property type="match status" value="1"/>
</dbReference>
<feature type="compositionally biased region" description="Low complexity" evidence="2">
    <location>
        <begin position="678"/>
        <end position="716"/>
    </location>
</feature>
<feature type="compositionally biased region" description="Low complexity" evidence="2">
    <location>
        <begin position="399"/>
        <end position="414"/>
    </location>
</feature>
<protein>
    <recommendedName>
        <fullName evidence="3">LsmAD domain-containing protein</fullName>
    </recommendedName>
</protein>
<dbReference type="RefSeq" id="XP_025379961.1">
    <property type="nucleotide sequence ID" value="XM_025523336.1"/>
</dbReference>
<feature type="region of interest" description="Disordered" evidence="2">
    <location>
        <begin position="368"/>
        <end position="580"/>
    </location>
</feature>
<dbReference type="GeneID" id="37045252"/>
<organism evidence="4 5">
    <name type="scientific">Acaromyces ingoldii</name>
    <dbReference type="NCBI Taxonomy" id="215250"/>
    <lineage>
        <taxon>Eukaryota</taxon>
        <taxon>Fungi</taxon>
        <taxon>Dikarya</taxon>
        <taxon>Basidiomycota</taxon>
        <taxon>Ustilaginomycotina</taxon>
        <taxon>Exobasidiomycetes</taxon>
        <taxon>Exobasidiales</taxon>
        <taxon>Cryptobasidiaceae</taxon>
        <taxon>Acaromyces</taxon>
    </lineage>
</organism>
<accession>A0A316YXH4</accession>
<feature type="compositionally biased region" description="Polar residues" evidence="2">
    <location>
        <begin position="509"/>
        <end position="519"/>
    </location>
</feature>
<feature type="compositionally biased region" description="Low complexity" evidence="2">
    <location>
        <begin position="826"/>
        <end position="865"/>
    </location>
</feature>